<dbReference type="Pfam" id="PF03009">
    <property type="entry name" value="GDPD"/>
    <property type="match status" value="1"/>
</dbReference>
<dbReference type="RefSeq" id="WP_352890068.1">
    <property type="nucleotide sequence ID" value="NZ_JBEPIJ010000014.1"/>
</dbReference>
<protein>
    <submittedName>
        <fullName evidence="2">Glycerophosphodiester phosphodiesterase family protein</fullName>
    </submittedName>
</protein>
<dbReference type="PROSITE" id="PS51704">
    <property type="entry name" value="GP_PDE"/>
    <property type="match status" value="1"/>
</dbReference>
<accession>A0ABV2AC27</accession>
<feature type="domain" description="GP-PDE" evidence="1">
    <location>
        <begin position="20"/>
        <end position="247"/>
    </location>
</feature>
<dbReference type="PANTHER" id="PTHR46211:SF1">
    <property type="entry name" value="GLYCEROPHOSPHODIESTER PHOSPHODIESTERASE, CYTOPLASMIC"/>
    <property type="match status" value="1"/>
</dbReference>
<evidence type="ECO:0000313" key="3">
    <source>
        <dbReference type="Proteomes" id="UP001465331"/>
    </source>
</evidence>
<sequence length="253" mass="27728">MRTQSAQNRDARAVTASRPFTVIGHRGARGHAPENTLLSIDTAIRLGADWVEIDVQHHDGELWLMHDLTLDRTTNGRGLLTAHPAAALRRLDAGDGEGIPTLAEALDLIEQRVGVNVELKSWNGCANAVAACLREYIADGWPAERFLVSSFHLPELWEFKQLLPEVPLGALYCGVPLDWAGLAAELGAQTLNISDEFVDARLIADAHARGLALYVYTVNDETRLRTLWQMGVDGVFTDYPDRALAAVGSEVRE</sequence>
<dbReference type="SUPFAM" id="SSF51695">
    <property type="entry name" value="PLC-like phosphodiesterases"/>
    <property type="match status" value="1"/>
</dbReference>
<dbReference type="InterPro" id="IPR017946">
    <property type="entry name" value="PLC-like_Pdiesterase_TIM-brl"/>
</dbReference>
<evidence type="ECO:0000313" key="2">
    <source>
        <dbReference type="EMBL" id="MES0874724.1"/>
    </source>
</evidence>
<proteinExistence type="predicted"/>
<evidence type="ECO:0000259" key="1">
    <source>
        <dbReference type="PROSITE" id="PS51704"/>
    </source>
</evidence>
<reference evidence="2 3" key="1">
    <citation type="submission" date="2024-06" db="EMBL/GenBank/DDBJ databases">
        <authorList>
            <person name="Li Z."/>
            <person name="Jiang Y."/>
        </authorList>
    </citation>
    <scope>NUCLEOTIDE SEQUENCE [LARGE SCALE GENOMIC DNA]</scope>
    <source>
        <strain evidence="2 3">HSW-8</strain>
    </source>
</reference>
<dbReference type="Gene3D" id="3.20.20.190">
    <property type="entry name" value="Phosphatidylinositol (PI) phosphodiesterase"/>
    <property type="match status" value="1"/>
</dbReference>
<dbReference type="PANTHER" id="PTHR46211">
    <property type="entry name" value="GLYCEROPHOSPHORYL DIESTER PHOSPHODIESTERASE"/>
    <property type="match status" value="1"/>
</dbReference>
<gene>
    <name evidence="2" type="ORF">ABSH63_11990</name>
</gene>
<dbReference type="EMBL" id="JBEPIJ010000014">
    <property type="protein sequence ID" value="MES0874724.1"/>
    <property type="molecule type" value="Genomic_DNA"/>
</dbReference>
<keyword evidence="3" id="KW-1185">Reference proteome</keyword>
<dbReference type="InterPro" id="IPR030395">
    <property type="entry name" value="GP_PDE_dom"/>
</dbReference>
<organism evidence="2 3">
    <name type="scientific">Sinimarinibacterium thermocellulolyticum</name>
    <dbReference type="NCBI Taxonomy" id="3170016"/>
    <lineage>
        <taxon>Bacteria</taxon>
        <taxon>Pseudomonadati</taxon>
        <taxon>Pseudomonadota</taxon>
        <taxon>Gammaproteobacteria</taxon>
        <taxon>Nevskiales</taxon>
        <taxon>Nevskiaceae</taxon>
        <taxon>Sinimarinibacterium</taxon>
    </lineage>
</organism>
<dbReference type="Proteomes" id="UP001465331">
    <property type="component" value="Unassembled WGS sequence"/>
</dbReference>
<comment type="caution">
    <text evidence="2">The sequence shown here is derived from an EMBL/GenBank/DDBJ whole genome shotgun (WGS) entry which is preliminary data.</text>
</comment>
<name>A0ABV2AC27_9GAMM</name>